<feature type="region of interest" description="Disordered" evidence="1">
    <location>
        <begin position="127"/>
        <end position="169"/>
    </location>
</feature>
<keyword evidence="3" id="KW-1185">Reference proteome</keyword>
<accession>A0A1Y6CS92</accession>
<dbReference type="PROSITE" id="PS51257">
    <property type="entry name" value="PROKAR_LIPOPROTEIN"/>
    <property type="match status" value="1"/>
</dbReference>
<evidence type="ECO:0000313" key="2">
    <source>
        <dbReference type="EMBL" id="SMF84598.1"/>
    </source>
</evidence>
<feature type="compositionally biased region" description="Acidic residues" evidence="1">
    <location>
        <begin position="135"/>
        <end position="161"/>
    </location>
</feature>
<dbReference type="AlphaFoldDB" id="A0A1Y6CS92"/>
<evidence type="ECO:0000313" key="3">
    <source>
        <dbReference type="Proteomes" id="UP000192907"/>
    </source>
</evidence>
<sequence length="169" mass="18626">MKATVFLPIVFLISCSSGNESSDLSSRYKPLYNTCELRGDQLHCGVQEGVLNTRDFDPEETATSLHFAIYGDSTLNASEQSFHYINAYLFHSSKFIVENVEGNNIGGYSDPHTLIVGPQSLVDHLGERGRSADVYDPEEEETSSVEPVAEESGSEGEELPTNDETRDRA</sequence>
<evidence type="ECO:0000256" key="1">
    <source>
        <dbReference type="SAM" id="MobiDB-lite"/>
    </source>
</evidence>
<organism evidence="2 3">
    <name type="scientific">Pseudobacteriovorax antillogorgiicola</name>
    <dbReference type="NCBI Taxonomy" id="1513793"/>
    <lineage>
        <taxon>Bacteria</taxon>
        <taxon>Pseudomonadati</taxon>
        <taxon>Bdellovibrionota</taxon>
        <taxon>Oligoflexia</taxon>
        <taxon>Oligoflexales</taxon>
        <taxon>Pseudobacteriovoracaceae</taxon>
        <taxon>Pseudobacteriovorax</taxon>
    </lineage>
</organism>
<proteinExistence type="predicted"/>
<dbReference type="Proteomes" id="UP000192907">
    <property type="component" value="Unassembled WGS sequence"/>
</dbReference>
<name>A0A1Y6CS92_9BACT</name>
<protein>
    <recommendedName>
        <fullName evidence="4">Lipoprotein</fullName>
    </recommendedName>
</protein>
<evidence type="ECO:0008006" key="4">
    <source>
        <dbReference type="Google" id="ProtNLM"/>
    </source>
</evidence>
<gene>
    <name evidence="2" type="ORF">SAMN06296036_1581</name>
</gene>
<dbReference type="EMBL" id="FWZT01000058">
    <property type="protein sequence ID" value="SMF84598.1"/>
    <property type="molecule type" value="Genomic_DNA"/>
</dbReference>
<dbReference type="RefSeq" id="WP_132326482.1">
    <property type="nucleotide sequence ID" value="NZ_FWZT01000058.1"/>
</dbReference>
<reference evidence="3" key="1">
    <citation type="submission" date="2017-04" db="EMBL/GenBank/DDBJ databases">
        <authorList>
            <person name="Varghese N."/>
            <person name="Submissions S."/>
        </authorList>
    </citation>
    <scope>NUCLEOTIDE SEQUENCE [LARGE SCALE GENOMIC DNA]</scope>
    <source>
        <strain evidence="3">RKEM611</strain>
    </source>
</reference>